<reference evidence="1" key="1">
    <citation type="submission" date="2021-10" db="EMBL/GenBank/DDBJ databases">
        <title>Melipona bicolor Genome sequencing and assembly.</title>
        <authorList>
            <person name="Araujo N.S."/>
            <person name="Arias M.C."/>
        </authorList>
    </citation>
    <scope>NUCLEOTIDE SEQUENCE</scope>
    <source>
        <strain evidence="1">USP_2M_L1-L4_2017</strain>
        <tissue evidence="1">Whole body</tissue>
    </source>
</reference>
<comment type="caution">
    <text evidence="1">The sequence shown here is derived from an EMBL/GenBank/DDBJ whole genome shotgun (WGS) entry which is preliminary data.</text>
</comment>
<organism evidence="1 2">
    <name type="scientific">Melipona bicolor</name>
    <dbReference type="NCBI Taxonomy" id="60889"/>
    <lineage>
        <taxon>Eukaryota</taxon>
        <taxon>Metazoa</taxon>
        <taxon>Ecdysozoa</taxon>
        <taxon>Arthropoda</taxon>
        <taxon>Hexapoda</taxon>
        <taxon>Insecta</taxon>
        <taxon>Pterygota</taxon>
        <taxon>Neoptera</taxon>
        <taxon>Endopterygota</taxon>
        <taxon>Hymenoptera</taxon>
        <taxon>Apocrita</taxon>
        <taxon>Aculeata</taxon>
        <taxon>Apoidea</taxon>
        <taxon>Anthophila</taxon>
        <taxon>Apidae</taxon>
        <taxon>Melipona</taxon>
    </lineage>
</organism>
<dbReference type="Proteomes" id="UP001177670">
    <property type="component" value="Unassembled WGS sequence"/>
</dbReference>
<name>A0AA40GF86_9HYME</name>
<accession>A0AA40GF86</accession>
<sequence length="131" mass="15289">MAPQIVYNGNRHNRQVQTATTHTSQQPRYFHNSKFVYIEKHLKKQVGQLTRISSEVGYRKSSSQECTVINSLRTRRCRNDHPRAWLSRHRIRSSSYKHNKPIGTKEHLADHILSDQFKSTFSLTSGSPEKK</sequence>
<protein>
    <submittedName>
        <fullName evidence="1">Uncharacterized protein</fullName>
    </submittedName>
</protein>
<dbReference type="AlphaFoldDB" id="A0AA40GF86"/>
<proteinExistence type="predicted"/>
<keyword evidence="2" id="KW-1185">Reference proteome</keyword>
<evidence type="ECO:0000313" key="2">
    <source>
        <dbReference type="Proteomes" id="UP001177670"/>
    </source>
</evidence>
<dbReference type="EMBL" id="JAHYIQ010000001">
    <property type="protein sequence ID" value="KAK1136722.1"/>
    <property type="molecule type" value="Genomic_DNA"/>
</dbReference>
<gene>
    <name evidence="1" type="ORF">K0M31_001261</name>
</gene>
<evidence type="ECO:0000313" key="1">
    <source>
        <dbReference type="EMBL" id="KAK1136722.1"/>
    </source>
</evidence>